<dbReference type="AlphaFoldDB" id="A0A1D1UTP3"/>
<proteinExistence type="inferred from homology"/>
<keyword evidence="4" id="KW-0732">Signal</keyword>
<keyword evidence="8 14" id="KW-0472">Membrane</keyword>
<evidence type="ECO:0000256" key="4">
    <source>
        <dbReference type="ARBA" id="ARBA00022729"/>
    </source>
</evidence>
<dbReference type="PROSITE" id="PS50125">
    <property type="entry name" value="GUANYLATE_CYCLASE_2"/>
    <property type="match status" value="1"/>
</dbReference>
<dbReference type="FunFam" id="3.30.70.1230:FF:000004">
    <property type="entry name" value="Guanylate cyclase"/>
    <property type="match status" value="1"/>
</dbReference>
<evidence type="ECO:0000256" key="9">
    <source>
        <dbReference type="ARBA" id="ARBA00023170"/>
    </source>
</evidence>
<accession>A0A1D1UTP3</accession>
<dbReference type="GO" id="GO:0035556">
    <property type="term" value="P:intracellular signal transduction"/>
    <property type="evidence" value="ECO:0007669"/>
    <property type="project" value="InterPro"/>
</dbReference>
<comment type="similarity">
    <text evidence="13">Belongs to the adenylyl cyclase class-4/guanylyl cyclase family.</text>
</comment>
<keyword evidence="10" id="KW-0325">Glycoprotein</keyword>
<feature type="domain" description="Guanylate cyclase" evidence="15">
    <location>
        <begin position="478"/>
        <end position="608"/>
    </location>
</feature>
<dbReference type="InterPro" id="IPR050401">
    <property type="entry name" value="Cyclic_nucleotide_synthase"/>
</dbReference>
<dbReference type="Pfam" id="PF08376">
    <property type="entry name" value="NIT"/>
    <property type="match status" value="1"/>
</dbReference>
<dbReference type="EC" id="4.6.1.2" evidence="2"/>
<keyword evidence="3 14" id="KW-0812">Transmembrane</keyword>
<dbReference type="InterPro" id="IPR001054">
    <property type="entry name" value="A/G_cyclase"/>
</dbReference>
<comment type="caution">
    <text evidence="16">The sequence shown here is derived from an EMBL/GenBank/DDBJ whole genome shotgun (WGS) entry which is preliminary data.</text>
</comment>
<dbReference type="Gene3D" id="6.10.250.780">
    <property type="match status" value="1"/>
</dbReference>
<keyword evidence="11 13" id="KW-0456">Lyase</keyword>
<feature type="transmembrane region" description="Helical" evidence="14">
    <location>
        <begin position="402"/>
        <end position="422"/>
    </location>
</feature>
<reference evidence="16 17" key="1">
    <citation type="journal article" date="2016" name="Nat. Commun.">
        <title>Extremotolerant tardigrade genome and improved radiotolerance of human cultured cells by tardigrade-unique protein.</title>
        <authorList>
            <person name="Hashimoto T."/>
            <person name="Horikawa D.D."/>
            <person name="Saito Y."/>
            <person name="Kuwahara H."/>
            <person name="Kozuka-Hata H."/>
            <person name="Shin-I T."/>
            <person name="Minakuchi Y."/>
            <person name="Ohishi K."/>
            <person name="Motoyama A."/>
            <person name="Aizu T."/>
            <person name="Enomoto A."/>
            <person name="Kondo K."/>
            <person name="Tanaka S."/>
            <person name="Hara Y."/>
            <person name="Koshikawa S."/>
            <person name="Sagara H."/>
            <person name="Miura T."/>
            <person name="Yokobori S."/>
            <person name="Miyagawa K."/>
            <person name="Suzuki Y."/>
            <person name="Kubo T."/>
            <person name="Oyama M."/>
            <person name="Kohara Y."/>
            <person name="Fujiyama A."/>
            <person name="Arakawa K."/>
            <person name="Katayama T."/>
            <person name="Toyoda A."/>
            <person name="Kunieda T."/>
        </authorList>
    </citation>
    <scope>NUCLEOTIDE SEQUENCE [LARGE SCALE GENOMIC DNA]</scope>
    <source>
        <strain evidence="16 17">YOKOZUNA-1</strain>
    </source>
</reference>
<keyword evidence="12" id="KW-0141">cGMP biosynthesis</keyword>
<dbReference type="GO" id="GO:0005525">
    <property type="term" value="F:GTP binding"/>
    <property type="evidence" value="ECO:0007669"/>
    <property type="project" value="UniProtKB-KW"/>
</dbReference>
<evidence type="ECO:0000256" key="13">
    <source>
        <dbReference type="RuleBase" id="RU000405"/>
    </source>
</evidence>
<dbReference type="Proteomes" id="UP000186922">
    <property type="component" value="Unassembled WGS sequence"/>
</dbReference>
<evidence type="ECO:0000256" key="3">
    <source>
        <dbReference type="ARBA" id="ARBA00022692"/>
    </source>
</evidence>
<keyword evidence="6 14" id="KW-1133">Transmembrane helix</keyword>
<dbReference type="GO" id="GO:0007168">
    <property type="term" value="P:receptor guanylyl cyclase signaling pathway"/>
    <property type="evidence" value="ECO:0007669"/>
    <property type="project" value="TreeGrafter"/>
</dbReference>
<dbReference type="GO" id="GO:0004016">
    <property type="term" value="F:adenylate cyclase activity"/>
    <property type="evidence" value="ECO:0007669"/>
    <property type="project" value="TreeGrafter"/>
</dbReference>
<keyword evidence="17" id="KW-1185">Reference proteome</keyword>
<dbReference type="CDD" id="cd07302">
    <property type="entry name" value="CHD"/>
    <property type="match status" value="1"/>
</dbReference>
<evidence type="ECO:0000256" key="14">
    <source>
        <dbReference type="SAM" id="Phobius"/>
    </source>
</evidence>
<dbReference type="SMART" id="SM00044">
    <property type="entry name" value="CYCc"/>
    <property type="match status" value="1"/>
</dbReference>
<evidence type="ECO:0000256" key="11">
    <source>
        <dbReference type="ARBA" id="ARBA00023239"/>
    </source>
</evidence>
<dbReference type="PROSITE" id="PS00452">
    <property type="entry name" value="GUANYLATE_CYCLASE_1"/>
    <property type="match status" value="1"/>
</dbReference>
<dbReference type="Pfam" id="PF00211">
    <property type="entry name" value="Guanylate_cyc"/>
    <property type="match status" value="1"/>
</dbReference>
<comment type="subcellular location">
    <subcellularLocation>
        <location evidence="1">Membrane</location>
        <topology evidence="1">Single-pass type I membrane protein</topology>
    </subcellularLocation>
</comment>
<dbReference type="InterPro" id="IPR013587">
    <property type="entry name" value="Nitrate/nitrite_sensing"/>
</dbReference>
<dbReference type="GO" id="GO:0001653">
    <property type="term" value="F:peptide receptor activity"/>
    <property type="evidence" value="ECO:0007669"/>
    <property type="project" value="TreeGrafter"/>
</dbReference>
<keyword evidence="5" id="KW-0547">Nucleotide-binding</keyword>
<dbReference type="OrthoDB" id="60033at2759"/>
<keyword evidence="7" id="KW-0342">GTP-binding</keyword>
<dbReference type="GO" id="GO:0004383">
    <property type="term" value="F:guanylate cyclase activity"/>
    <property type="evidence" value="ECO:0007669"/>
    <property type="project" value="UniProtKB-EC"/>
</dbReference>
<evidence type="ECO:0000313" key="16">
    <source>
        <dbReference type="EMBL" id="GAU91845.1"/>
    </source>
</evidence>
<dbReference type="PANTHER" id="PTHR11920:SF501">
    <property type="entry name" value="GUANYLATE CYCLASE 32E"/>
    <property type="match status" value="1"/>
</dbReference>
<evidence type="ECO:0000313" key="17">
    <source>
        <dbReference type="Proteomes" id="UP000186922"/>
    </source>
</evidence>
<dbReference type="PANTHER" id="PTHR11920">
    <property type="entry name" value="GUANYLYL CYCLASE"/>
    <property type="match status" value="1"/>
</dbReference>
<dbReference type="EMBL" id="BDGG01000002">
    <property type="protein sequence ID" value="GAU91845.1"/>
    <property type="molecule type" value="Genomic_DNA"/>
</dbReference>
<evidence type="ECO:0000256" key="12">
    <source>
        <dbReference type="ARBA" id="ARBA00023293"/>
    </source>
</evidence>
<sequence length="672" mass="75918">MKLHSMDFNRVGDLTSEHAHVNGGTTRLHGHATHHSDTKPSIVIERQHGSSTTLGSRAVSDYAFKVGKYDTGSIATGRSSLSRLAGVAGKCVDDPRTTKGRRMQLIKILGMAAIPIIILVVQSGISVHQALQQQQFASDFKDQIEFAIQAGDVVHALGLERGTTTFYLSMVNEQLLAAVKFRRKTVDESLAALVSWPDVKPEDHFFLQKQDLQLQIAINRIMVNSSTPELQLDFFTDIITHILKWIGDSVIGSQATEQRWQLLVGYHLFIMGKEYIAAERSCGTIFYGNGHMELPNYLWYQNKRSQGIALLNKSLQYEPSIKQMLVQSYIGSSLEANITVERNLIDQNNLTHRDIERERFWYALMTNYQNILRDIERNTSARIRKNLEQAIYDANKTVGSNLFILLLALALLPTIIVLLNFITGQIQSFAAILQSKNEEVMKEKKRAEAVLNQLLPRQIADKLKNREVIQPESYDQVTVFFSDIVEFTVLSSTSTPLQIVDTLNKLYTIMDRRIELYDVYKVETIGDAYLCVSGLPERNGNKHSYEVASMSLELIVDVAQIRLPHKPDYALKMRIGLHTGPCAAGIIGTKMPRYCVFGDTVNTASRMESHGEPLRVHITTTTHDALRYFKCFEMESRGEIQVKGKGPMTTYWLLRKVIVADKTKDRQTLTFS</sequence>
<evidence type="ECO:0000256" key="7">
    <source>
        <dbReference type="ARBA" id="ARBA00023134"/>
    </source>
</evidence>
<dbReference type="InterPro" id="IPR029787">
    <property type="entry name" value="Nucleotide_cyclase"/>
</dbReference>
<evidence type="ECO:0000256" key="10">
    <source>
        <dbReference type="ARBA" id="ARBA00023180"/>
    </source>
</evidence>
<evidence type="ECO:0000256" key="2">
    <source>
        <dbReference type="ARBA" id="ARBA00012202"/>
    </source>
</evidence>
<evidence type="ECO:0000259" key="15">
    <source>
        <dbReference type="PROSITE" id="PS50125"/>
    </source>
</evidence>
<dbReference type="GO" id="GO:0005886">
    <property type="term" value="C:plasma membrane"/>
    <property type="evidence" value="ECO:0007669"/>
    <property type="project" value="TreeGrafter"/>
</dbReference>
<dbReference type="SUPFAM" id="SSF55073">
    <property type="entry name" value="Nucleotide cyclase"/>
    <property type="match status" value="1"/>
</dbReference>
<dbReference type="STRING" id="947166.A0A1D1UTP3"/>
<dbReference type="InterPro" id="IPR018297">
    <property type="entry name" value="A/G_cyclase_CS"/>
</dbReference>
<gene>
    <name evidence="16" type="primary">RvY_04024-1</name>
    <name evidence="16" type="synonym">RvY_04024.1</name>
    <name evidence="16" type="ORF">RvY_04024</name>
</gene>
<protein>
    <recommendedName>
        <fullName evidence="2">guanylate cyclase</fullName>
        <ecNumber evidence="2">4.6.1.2</ecNumber>
    </recommendedName>
</protein>
<feature type="transmembrane region" description="Helical" evidence="14">
    <location>
        <begin position="105"/>
        <end position="125"/>
    </location>
</feature>
<evidence type="ECO:0000256" key="1">
    <source>
        <dbReference type="ARBA" id="ARBA00004479"/>
    </source>
</evidence>
<evidence type="ECO:0000256" key="5">
    <source>
        <dbReference type="ARBA" id="ARBA00022741"/>
    </source>
</evidence>
<organism evidence="16 17">
    <name type="scientific">Ramazzottius varieornatus</name>
    <name type="common">Water bear</name>
    <name type="synonym">Tardigrade</name>
    <dbReference type="NCBI Taxonomy" id="947166"/>
    <lineage>
        <taxon>Eukaryota</taxon>
        <taxon>Metazoa</taxon>
        <taxon>Ecdysozoa</taxon>
        <taxon>Tardigrada</taxon>
        <taxon>Eutardigrada</taxon>
        <taxon>Parachela</taxon>
        <taxon>Hypsibioidea</taxon>
        <taxon>Ramazzottiidae</taxon>
        <taxon>Ramazzottius</taxon>
    </lineage>
</organism>
<keyword evidence="9" id="KW-0675">Receptor</keyword>
<dbReference type="Gene3D" id="3.30.70.1230">
    <property type="entry name" value="Nucleotide cyclase"/>
    <property type="match status" value="1"/>
</dbReference>
<evidence type="ECO:0000256" key="8">
    <source>
        <dbReference type="ARBA" id="ARBA00023136"/>
    </source>
</evidence>
<evidence type="ECO:0000256" key="6">
    <source>
        <dbReference type="ARBA" id="ARBA00022989"/>
    </source>
</evidence>
<name>A0A1D1UTP3_RAMVA</name>